<keyword evidence="2" id="KW-1185">Reference proteome</keyword>
<organism evidence="1 2">
    <name type="scientific">Euroglyphus maynei</name>
    <name type="common">Mayne's house dust mite</name>
    <dbReference type="NCBI Taxonomy" id="6958"/>
    <lineage>
        <taxon>Eukaryota</taxon>
        <taxon>Metazoa</taxon>
        <taxon>Ecdysozoa</taxon>
        <taxon>Arthropoda</taxon>
        <taxon>Chelicerata</taxon>
        <taxon>Arachnida</taxon>
        <taxon>Acari</taxon>
        <taxon>Acariformes</taxon>
        <taxon>Sarcoptiformes</taxon>
        <taxon>Astigmata</taxon>
        <taxon>Psoroptidia</taxon>
        <taxon>Analgoidea</taxon>
        <taxon>Pyroglyphidae</taxon>
        <taxon>Pyroglyphinae</taxon>
        <taxon>Euroglyphus</taxon>
    </lineage>
</organism>
<dbReference type="Proteomes" id="UP000194236">
    <property type="component" value="Unassembled WGS sequence"/>
</dbReference>
<accession>A0A1Y3AQZ4</accession>
<protein>
    <submittedName>
        <fullName evidence="1">Uncharacterized protein</fullName>
    </submittedName>
</protein>
<dbReference type="AlphaFoldDB" id="A0A1Y3AQZ4"/>
<reference evidence="1 2" key="1">
    <citation type="submission" date="2017-03" db="EMBL/GenBank/DDBJ databases">
        <title>Genome Survey of Euroglyphus maynei.</title>
        <authorList>
            <person name="Arlian L.G."/>
            <person name="Morgan M.S."/>
            <person name="Rider S.D."/>
        </authorList>
    </citation>
    <scope>NUCLEOTIDE SEQUENCE [LARGE SCALE GENOMIC DNA]</scope>
    <source>
        <strain evidence="1">Arlian Lab</strain>
        <tissue evidence="1">Whole body</tissue>
    </source>
</reference>
<dbReference type="EMBL" id="MUJZ01063498">
    <property type="protein sequence ID" value="OTF70901.1"/>
    <property type="molecule type" value="Genomic_DNA"/>
</dbReference>
<sequence length="48" mass="5808">MEERHYIEIAKIRWINSDNLIIDALKCLDNGVEKIRQFHQVPPDRYIL</sequence>
<comment type="caution">
    <text evidence="1">The sequence shown here is derived from an EMBL/GenBank/DDBJ whole genome shotgun (WGS) entry which is preliminary data.</text>
</comment>
<proteinExistence type="predicted"/>
<gene>
    <name evidence="1" type="ORF">BLA29_009127</name>
</gene>
<name>A0A1Y3AQZ4_EURMA</name>
<evidence type="ECO:0000313" key="2">
    <source>
        <dbReference type="Proteomes" id="UP000194236"/>
    </source>
</evidence>
<evidence type="ECO:0000313" key="1">
    <source>
        <dbReference type="EMBL" id="OTF70901.1"/>
    </source>
</evidence>